<keyword evidence="1" id="KW-0677">Repeat</keyword>
<proteinExistence type="predicted"/>
<comment type="caution">
    <text evidence="5">Lacks conserved residue(s) required for the propagation of feature annotation.</text>
</comment>
<dbReference type="PANTHER" id="PTHR24139">
    <property type="entry name" value="CALCIUM-INDEPENDENT PHOSPHOLIPASE A2"/>
    <property type="match status" value="1"/>
</dbReference>
<evidence type="ECO:0000256" key="2">
    <source>
        <dbReference type="ARBA" id="ARBA00022801"/>
    </source>
</evidence>
<dbReference type="InterPro" id="IPR047148">
    <property type="entry name" value="PLPL9"/>
</dbReference>
<dbReference type="Pfam" id="PF01734">
    <property type="entry name" value="Patatin"/>
    <property type="match status" value="1"/>
</dbReference>
<feature type="short sequence motif" description="GXSXG" evidence="5">
    <location>
        <begin position="174"/>
        <end position="178"/>
    </location>
</feature>
<dbReference type="OrthoDB" id="10021675at2759"/>
<dbReference type="InterPro" id="IPR002641">
    <property type="entry name" value="PNPLA_dom"/>
</dbReference>
<dbReference type="Gene3D" id="1.25.40.20">
    <property type="entry name" value="Ankyrin repeat-containing domain"/>
    <property type="match status" value="1"/>
</dbReference>
<evidence type="ECO:0000259" key="6">
    <source>
        <dbReference type="PROSITE" id="PS51635"/>
    </source>
</evidence>
<dbReference type="GO" id="GO:0047499">
    <property type="term" value="F:calcium-independent phospholipase A2 activity"/>
    <property type="evidence" value="ECO:0007669"/>
    <property type="project" value="InterPro"/>
</dbReference>
<dbReference type="GO" id="GO:0005739">
    <property type="term" value="C:mitochondrion"/>
    <property type="evidence" value="ECO:0007669"/>
    <property type="project" value="TreeGrafter"/>
</dbReference>
<dbReference type="GO" id="GO:0016042">
    <property type="term" value="P:lipid catabolic process"/>
    <property type="evidence" value="ECO:0007669"/>
    <property type="project" value="UniProtKB-UniRule"/>
</dbReference>
<dbReference type="PROSITE" id="PS51635">
    <property type="entry name" value="PNPLA"/>
    <property type="match status" value="1"/>
</dbReference>
<evidence type="ECO:0000256" key="4">
    <source>
        <dbReference type="ARBA" id="ARBA00023098"/>
    </source>
</evidence>
<gene>
    <name evidence="7" type="ORF">CAUJ_LOCUS7254</name>
</gene>
<evidence type="ECO:0000313" key="8">
    <source>
        <dbReference type="Proteomes" id="UP000835052"/>
    </source>
</evidence>
<reference evidence="7" key="1">
    <citation type="submission" date="2020-10" db="EMBL/GenBank/DDBJ databases">
        <authorList>
            <person name="Kikuchi T."/>
        </authorList>
    </citation>
    <scope>NUCLEOTIDE SEQUENCE</scope>
    <source>
        <strain evidence="7">NKZ352</strain>
    </source>
</reference>
<feature type="domain" description="PNPLA" evidence="6">
    <location>
        <begin position="138"/>
        <end position="320"/>
    </location>
</feature>
<sequence>MNSLPFINCGIEELQHTHIDLKNSVATDNYEEVVLAYLKEEDFSIKDTHGNNLLHIAAKEGLRTMCRGICALTGDLELWNQKNKEGLTPIDVADPKTRRDLLLISMRSQTVPSHHSLANRELLEARLQQSNPNFKVLLSLDGGGVRAILEATMLMAIEKELGEPILSRTHWLGGTSCGGIMAMCLGCGISPDEQRRVFFYTRKKTFCGNTKMFPKHDSAGLEQNLKDIIGSYTTMSCLATHKVMVTAAKCQSAPPSLILFRTYAPRVSVKEFEQYGYFDPDKILAWKAMRCTSAAPVYFSSFHGLADGAIFCNNPCTTLMTDFFKLKKVERFKGVRNDDEIGCVISIGSGSEPVVPLGGIDINLSNALAIGRDFREIFGNGKNLITLFMYQCTSSHAVPVGQAREWAHSLNIPFFRFSPRLSRAFELDSHQIDGIFDFMFETEVYLRTQARQDIADLVKLLKTMPKNESPNYKDIVHHNK</sequence>
<feature type="active site" description="Nucleophile" evidence="5">
    <location>
        <position position="176"/>
    </location>
</feature>
<dbReference type="SUPFAM" id="SSF52151">
    <property type="entry name" value="FabD/lysophospholipase-like"/>
    <property type="match status" value="1"/>
</dbReference>
<dbReference type="AlphaFoldDB" id="A0A8S1H7F2"/>
<name>A0A8S1H7F2_9PELO</name>
<accession>A0A8S1H7F2</accession>
<dbReference type="PANTHER" id="PTHR24139:SF34">
    <property type="entry name" value="85_88 KDA CALCIUM-INDEPENDENT PHOSPHOLIPASE A2"/>
    <property type="match status" value="1"/>
</dbReference>
<dbReference type="SUPFAM" id="SSF48403">
    <property type="entry name" value="Ankyrin repeat"/>
    <property type="match status" value="1"/>
</dbReference>
<dbReference type="GO" id="GO:0052816">
    <property type="term" value="F:long-chain fatty acyl-CoA hydrolase activity"/>
    <property type="evidence" value="ECO:0007669"/>
    <property type="project" value="TreeGrafter"/>
</dbReference>
<dbReference type="Gene3D" id="3.40.1090.10">
    <property type="entry name" value="Cytosolic phospholipase A2 catalytic domain"/>
    <property type="match status" value="1"/>
</dbReference>
<protein>
    <recommendedName>
        <fullName evidence="6">PNPLA domain-containing protein</fullName>
    </recommendedName>
</protein>
<dbReference type="InterPro" id="IPR036770">
    <property type="entry name" value="Ankyrin_rpt-contain_sf"/>
</dbReference>
<dbReference type="InterPro" id="IPR016035">
    <property type="entry name" value="Acyl_Trfase/lysoPLipase"/>
</dbReference>
<dbReference type="GO" id="GO:2000304">
    <property type="term" value="P:positive regulation of ceramide biosynthetic process"/>
    <property type="evidence" value="ECO:0007669"/>
    <property type="project" value="TreeGrafter"/>
</dbReference>
<keyword evidence="5" id="KW-0442">Lipid degradation</keyword>
<keyword evidence="2 5" id="KW-0378">Hydrolase</keyword>
<evidence type="ECO:0000256" key="5">
    <source>
        <dbReference type="PROSITE-ProRule" id="PRU01161"/>
    </source>
</evidence>
<keyword evidence="8" id="KW-1185">Reference proteome</keyword>
<feature type="active site" description="Proton acceptor" evidence="5">
    <location>
        <position position="307"/>
    </location>
</feature>
<evidence type="ECO:0000313" key="7">
    <source>
        <dbReference type="EMBL" id="CAD6191335.1"/>
    </source>
</evidence>
<comment type="caution">
    <text evidence="7">The sequence shown here is derived from an EMBL/GenBank/DDBJ whole genome shotgun (WGS) entry which is preliminary data.</text>
</comment>
<feature type="short sequence motif" description="DGA/G" evidence="5">
    <location>
        <begin position="307"/>
        <end position="309"/>
    </location>
</feature>
<organism evidence="7 8">
    <name type="scientific">Caenorhabditis auriculariae</name>
    <dbReference type="NCBI Taxonomy" id="2777116"/>
    <lineage>
        <taxon>Eukaryota</taxon>
        <taxon>Metazoa</taxon>
        <taxon>Ecdysozoa</taxon>
        <taxon>Nematoda</taxon>
        <taxon>Chromadorea</taxon>
        <taxon>Rhabditida</taxon>
        <taxon>Rhabditina</taxon>
        <taxon>Rhabditomorpha</taxon>
        <taxon>Rhabditoidea</taxon>
        <taxon>Rhabditidae</taxon>
        <taxon>Peloderinae</taxon>
        <taxon>Caenorhabditis</taxon>
    </lineage>
</organism>
<evidence type="ECO:0000256" key="1">
    <source>
        <dbReference type="ARBA" id="ARBA00022737"/>
    </source>
</evidence>
<keyword evidence="4 5" id="KW-0443">Lipid metabolism</keyword>
<evidence type="ECO:0000256" key="3">
    <source>
        <dbReference type="ARBA" id="ARBA00023043"/>
    </source>
</evidence>
<keyword evidence="3" id="KW-0040">ANK repeat</keyword>
<dbReference type="Proteomes" id="UP000835052">
    <property type="component" value="Unassembled WGS sequence"/>
</dbReference>
<dbReference type="EMBL" id="CAJGYM010000020">
    <property type="protein sequence ID" value="CAD6191335.1"/>
    <property type="molecule type" value="Genomic_DNA"/>
</dbReference>